<organism evidence="3">
    <name type="scientific">Mangrovimonas cancribranchiae</name>
    <dbReference type="NCBI Taxonomy" id="3080055"/>
    <lineage>
        <taxon>Bacteria</taxon>
        <taxon>Pseudomonadati</taxon>
        <taxon>Bacteroidota</taxon>
        <taxon>Flavobacteriia</taxon>
        <taxon>Flavobacteriales</taxon>
        <taxon>Flavobacteriaceae</taxon>
        <taxon>Mangrovimonas</taxon>
    </lineage>
</organism>
<evidence type="ECO:0000313" key="4">
    <source>
        <dbReference type="Proteomes" id="UP001368318"/>
    </source>
</evidence>
<keyword evidence="1" id="KW-0812">Transmembrane</keyword>
<dbReference type="Proteomes" id="UP001368318">
    <property type="component" value="Chromosome"/>
</dbReference>
<proteinExistence type="predicted"/>
<feature type="transmembrane region" description="Helical" evidence="1">
    <location>
        <begin position="141"/>
        <end position="158"/>
    </location>
</feature>
<gene>
    <name evidence="3" type="ORF">R3L15_12415</name>
    <name evidence="2" type="ORF">R3L16_09175</name>
</gene>
<evidence type="ECO:0000313" key="3">
    <source>
        <dbReference type="EMBL" id="WXA12915.1"/>
    </source>
</evidence>
<sequence>MRKIKSKFNILKIGKFRFYSGLLIGLIYSYLINLLLNLLVKSKDITYALSDGNWSKFLNSEVNFYYSFLIGLLSASIAFCFTTYIWMSKIYIKNKREKLKIRYSQTNAIFTFGLIFLILIRFYQIYFQFNFSGFSLNLKNEYGVCLYFLPAFIFMNNWNNISRIYRTRKSFFISLIIILVYGFILSQ</sequence>
<dbReference type="KEGG" id="mcaa:R3L15_12415"/>
<feature type="transmembrane region" description="Helical" evidence="1">
    <location>
        <begin position="64"/>
        <end position="87"/>
    </location>
</feature>
<dbReference type="EMBL" id="CP136924">
    <property type="protein sequence ID" value="WXA01924.1"/>
    <property type="molecule type" value="Genomic_DNA"/>
</dbReference>
<evidence type="ECO:0008006" key="5">
    <source>
        <dbReference type="Google" id="ProtNLM"/>
    </source>
</evidence>
<feature type="transmembrane region" description="Helical" evidence="1">
    <location>
        <begin position="170"/>
        <end position="186"/>
    </location>
</feature>
<evidence type="ECO:0000256" key="1">
    <source>
        <dbReference type="SAM" id="Phobius"/>
    </source>
</evidence>
<keyword evidence="1" id="KW-1133">Transmembrane helix</keyword>
<dbReference type="AlphaFoldDB" id="A0AAU6P5U8"/>
<keyword evidence="1" id="KW-0472">Membrane</keyword>
<accession>A0AAU6P5U8</accession>
<keyword evidence="4" id="KW-1185">Reference proteome</keyword>
<protein>
    <recommendedName>
        <fullName evidence="5">Yip1 domain-containing protein</fullName>
    </recommendedName>
</protein>
<reference evidence="3 4" key="1">
    <citation type="submission" date="2023-10" db="EMBL/GenBank/DDBJ databases">
        <title>Culture-based analysis of two novel bacteria associated with mangrove crab gills.</title>
        <authorList>
            <person name="Yang X."/>
            <person name="Garuglieri E."/>
            <person name="Van Goethem M.W."/>
            <person name="Fusi M."/>
            <person name="Marasco R."/>
            <person name="Daffonchio D.G."/>
        </authorList>
    </citation>
    <scope>NUCLEOTIDE SEQUENCE</scope>
    <source>
        <strain evidence="3">UG2-1</strain>
        <strain evidence="2">UG2-2</strain>
        <strain evidence="4">UG2_2</strain>
    </source>
</reference>
<dbReference type="RefSeq" id="WP_338732035.1">
    <property type="nucleotide sequence ID" value="NZ_CP136924.1"/>
</dbReference>
<dbReference type="EMBL" id="CP136925">
    <property type="protein sequence ID" value="WXA12915.1"/>
    <property type="molecule type" value="Genomic_DNA"/>
</dbReference>
<feature type="transmembrane region" description="Helical" evidence="1">
    <location>
        <begin position="108"/>
        <end position="129"/>
    </location>
</feature>
<evidence type="ECO:0000313" key="2">
    <source>
        <dbReference type="EMBL" id="WXA01924.1"/>
    </source>
</evidence>
<feature type="transmembrane region" description="Helical" evidence="1">
    <location>
        <begin position="21"/>
        <end position="40"/>
    </location>
</feature>
<name>A0AAU6P5U8_9FLAO</name>